<dbReference type="GO" id="GO:0016887">
    <property type="term" value="F:ATP hydrolysis activity"/>
    <property type="evidence" value="ECO:0007669"/>
    <property type="project" value="InterPro"/>
</dbReference>
<name>A0A7C4EUY7_9BACT</name>
<dbReference type="SMART" id="SM00382">
    <property type="entry name" value="AAA"/>
    <property type="match status" value="2"/>
</dbReference>
<dbReference type="InterPro" id="IPR003959">
    <property type="entry name" value="ATPase_AAA_core"/>
</dbReference>
<dbReference type="InterPro" id="IPR027417">
    <property type="entry name" value="P-loop_NTPase"/>
</dbReference>
<dbReference type="Pfam" id="PF17862">
    <property type="entry name" value="AAA_lid_3"/>
    <property type="match status" value="1"/>
</dbReference>
<dbReference type="InterPro" id="IPR050168">
    <property type="entry name" value="AAA_ATPase_domain"/>
</dbReference>
<keyword evidence="2 3" id="KW-0067">ATP-binding</keyword>
<evidence type="ECO:0000313" key="5">
    <source>
        <dbReference type="EMBL" id="HGH60993.1"/>
    </source>
</evidence>
<dbReference type="InterPro" id="IPR003593">
    <property type="entry name" value="AAA+_ATPase"/>
</dbReference>
<feature type="domain" description="AAA+ ATPase" evidence="4">
    <location>
        <begin position="236"/>
        <end position="372"/>
    </location>
</feature>
<evidence type="ECO:0000259" key="4">
    <source>
        <dbReference type="SMART" id="SM00382"/>
    </source>
</evidence>
<dbReference type="Gene3D" id="1.10.8.60">
    <property type="match status" value="2"/>
</dbReference>
<organism evidence="5">
    <name type="scientific">Desulfomonile tiedjei</name>
    <dbReference type="NCBI Taxonomy" id="2358"/>
    <lineage>
        <taxon>Bacteria</taxon>
        <taxon>Pseudomonadati</taxon>
        <taxon>Thermodesulfobacteriota</taxon>
        <taxon>Desulfomonilia</taxon>
        <taxon>Desulfomonilales</taxon>
        <taxon>Desulfomonilaceae</taxon>
        <taxon>Desulfomonile</taxon>
    </lineage>
</organism>
<dbReference type="PANTHER" id="PTHR23077">
    <property type="entry name" value="AAA-FAMILY ATPASE"/>
    <property type="match status" value="1"/>
</dbReference>
<keyword evidence="1 3" id="KW-0547">Nucleotide-binding</keyword>
<evidence type="ECO:0000256" key="1">
    <source>
        <dbReference type="ARBA" id="ARBA00022741"/>
    </source>
</evidence>
<protein>
    <submittedName>
        <fullName evidence="5">AAA family ATPase</fullName>
    </submittedName>
</protein>
<dbReference type="PROSITE" id="PS00674">
    <property type="entry name" value="AAA"/>
    <property type="match status" value="1"/>
</dbReference>
<evidence type="ECO:0000256" key="3">
    <source>
        <dbReference type="RuleBase" id="RU003651"/>
    </source>
</evidence>
<dbReference type="AlphaFoldDB" id="A0A7C4EUY7"/>
<feature type="domain" description="AAA+ ATPase" evidence="4">
    <location>
        <begin position="508"/>
        <end position="643"/>
    </location>
</feature>
<dbReference type="EMBL" id="DTGT01000210">
    <property type="protein sequence ID" value="HGH60993.1"/>
    <property type="molecule type" value="Genomic_DNA"/>
</dbReference>
<accession>A0A7C4EUY7</accession>
<dbReference type="SUPFAM" id="SSF52540">
    <property type="entry name" value="P-loop containing nucleoside triphosphate hydrolases"/>
    <property type="match status" value="2"/>
</dbReference>
<comment type="caution">
    <text evidence="5">The sequence shown here is derived from an EMBL/GenBank/DDBJ whole genome shotgun (WGS) entry which is preliminary data.</text>
</comment>
<dbReference type="InterPro" id="IPR041569">
    <property type="entry name" value="AAA_lid_3"/>
</dbReference>
<proteinExistence type="inferred from homology"/>
<reference evidence="5" key="1">
    <citation type="journal article" date="2020" name="mSystems">
        <title>Genome- and Community-Level Interaction Insights into Carbon Utilization and Element Cycling Functions of Hydrothermarchaeota in Hydrothermal Sediment.</title>
        <authorList>
            <person name="Zhou Z."/>
            <person name="Liu Y."/>
            <person name="Xu W."/>
            <person name="Pan J."/>
            <person name="Luo Z.H."/>
            <person name="Li M."/>
        </authorList>
    </citation>
    <scope>NUCLEOTIDE SEQUENCE [LARGE SCALE GENOMIC DNA]</scope>
    <source>
        <strain evidence="5">SpSt-769</strain>
    </source>
</reference>
<dbReference type="GO" id="GO:0005524">
    <property type="term" value="F:ATP binding"/>
    <property type="evidence" value="ECO:0007669"/>
    <property type="project" value="UniProtKB-KW"/>
</dbReference>
<gene>
    <name evidence="5" type="ORF">ENV54_06810</name>
</gene>
<dbReference type="FunFam" id="3.40.50.300:FF:000012">
    <property type="entry name" value="Transitional endoplasmic reticulum ATPase"/>
    <property type="match status" value="1"/>
</dbReference>
<dbReference type="Pfam" id="PF00004">
    <property type="entry name" value="AAA"/>
    <property type="match status" value="2"/>
</dbReference>
<dbReference type="Gene3D" id="3.40.50.300">
    <property type="entry name" value="P-loop containing nucleotide triphosphate hydrolases"/>
    <property type="match status" value="2"/>
</dbReference>
<evidence type="ECO:0000256" key="2">
    <source>
        <dbReference type="ARBA" id="ARBA00022840"/>
    </source>
</evidence>
<comment type="similarity">
    <text evidence="3">Belongs to the AAA ATPase family.</text>
</comment>
<dbReference type="InterPro" id="IPR003960">
    <property type="entry name" value="ATPase_AAA_CS"/>
</dbReference>
<sequence>MECHCKDHLPGEWHSHEECDCHRHPYPTYMFVITKVVADHQASGVVYISKQFMELLELAEGDPVEMLTSPSCILQAKAHPNSWIDTRMISVDQDTMDRLGLTMFAQVKLRKAVCCSCRSLTLQVPEGVSLGRVHLRSLIEKRHGTVLHNLTTLHVTTESGEDIHLPIVAVEPQEVSRLVSSTAIKFLDAQGREYVSKNDTSFSDVGGLAEAIKKVREVVQLPLKHPEIFRHLGIDPPRGVLLHGPSGTGKTLIARAVASETGCYFKSIIGTEIMDKYYGESEAKLRAAFEEAQQNRPAIIFIDEIDALAPRRDATEGEVERRVTAQLLALMDGLKDRGSVIVLAATNLPNTLDTALRRPGRFDREILIGVPDRDGRREILAIHTRDMPLGRVDLDEIAEKTHGFVGADLKALCSEASFRALRRVLPGLEDTDQTLSQDFLDAVKVEQEDFDSALADMRPASGRIFDVDLTDCGWDHVAGYENEKTFLKDLVIWPLKHDRFLSTIGVKKVTGLLITGPSGVGKTLMARSLAKESGLNVIELTGTELLSKYMGESEKNIREIFKQARQMAPTLVVLDAIDALNASGWSDSKVLERIANQLAKEMSAAVAGKPVVVVATALSSQQVPAVLRATGKFSHELRLKPPTDSDRMEMLKMWLNTPKIKFSGDLEAARRASEGFTGGEIKDICNRAVLDAARKVIETHNAAPEVIHVSVDNVLKMMDLWRLNERRDSLSD</sequence>
<dbReference type="PANTHER" id="PTHR23077:SF171">
    <property type="entry name" value="NUCLEAR VALOSIN-CONTAINING PROTEIN-LIKE"/>
    <property type="match status" value="1"/>
</dbReference>